<keyword evidence="3" id="KW-1185">Reference proteome</keyword>
<keyword evidence="1" id="KW-0732">Signal</keyword>
<dbReference type="AlphaFoldDB" id="A0A9W7STG5"/>
<evidence type="ECO:0000313" key="2">
    <source>
        <dbReference type="EMBL" id="KAH9828225.1"/>
    </source>
</evidence>
<dbReference type="EMBL" id="RIBY02001756">
    <property type="protein sequence ID" value="KAH9828225.1"/>
    <property type="molecule type" value="Genomic_DNA"/>
</dbReference>
<evidence type="ECO:0000313" key="3">
    <source>
        <dbReference type="Proteomes" id="UP001138500"/>
    </source>
</evidence>
<gene>
    <name evidence="2" type="ORF">Tdes44962_MAKER09440</name>
</gene>
<accession>A0A9W7STG5</accession>
<proteinExistence type="predicted"/>
<feature type="chain" id="PRO_5040800916" evidence="1">
    <location>
        <begin position="20"/>
        <end position="104"/>
    </location>
</feature>
<organism evidence="2 3">
    <name type="scientific">Teratosphaeria destructans</name>
    <dbReference type="NCBI Taxonomy" id="418781"/>
    <lineage>
        <taxon>Eukaryota</taxon>
        <taxon>Fungi</taxon>
        <taxon>Dikarya</taxon>
        <taxon>Ascomycota</taxon>
        <taxon>Pezizomycotina</taxon>
        <taxon>Dothideomycetes</taxon>
        <taxon>Dothideomycetidae</taxon>
        <taxon>Mycosphaerellales</taxon>
        <taxon>Teratosphaeriaceae</taxon>
        <taxon>Teratosphaeria</taxon>
    </lineage>
</organism>
<protein>
    <submittedName>
        <fullName evidence="2">Uncharacterized protein</fullName>
    </submittedName>
</protein>
<comment type="caution">
    <text evidence="2">The sequence shown here is derived from an EMBL/GenBank/DDBJ whole genome shotgun (WGS) entry which is preliminary data.</text>
</comment>
<evidence type="ECO:0000256" key="1">
    <source>
        <dbReference type="SAM" id="SignalP"/>
    </source>
</evidence>
<reference evidence="2 3" key="1">
    <citation type="journal article" date="2018" name="IMA Fungus">
        <title>IMA Genome-F 10: Nine draft genome sequences of Claviceps purpurea s.lat., including C. arundinis, C. humidiphila, and C. cf. spartinae, pseudomolecules for the pitch canker pathogen Fusarium circinatum, draft genome of Davidsoniella eucalypti, Grosmannia galeiformis, Quambalaria eucalypti, and Teratosphaeria destructans.</title>
        <authorList>
            <person name="Wingfield B.D."/>
            <person name="Liu M."/>
            <person name="Nguyen H.D."/>
            <person name="Lane F.A."/>
            <person name="Morgan S.W."/>
            <person name="De Vos L."/>
            <person name="Wilken P.M."/>
            <person name="Duong T.A."/>
            <person name="Aylward J."/>
            <person name="Coetzee M.P."/>
            <person name="Dadej K."/>
            <person name="De Beer Z.W."/>
            <person name="Findlay W."/>
            <person name="Havenga M."/>
            <person name="Kolarik M."/>
            <person name="Menzies J.G."/>
            <person name="Naidoo K."/>
            <person name="Pochopski O."/>
            <person name="Shoukouhi P."/>
            <person name="Santana Q.C."/>
            <person name="Seifert K.A."/>
            <person name="Soal N."/>
            <person name="Steenkamp E.T."/>
            <person name="Tatham C.T."/>
            <person name="van der Nest M.A."/>
            <person name="Wingfield M.J."/>
        </authorList>
    </citation>
    <scope>NUCLEOTIDE SEQUENCE [LARGE SCALE GENOMIC DNA]</scope>
    <source>
        <strain evidence="2">CMW44962</strain>
    </source>
</reference>
<name>A0A9W7STG5_9PEZI</name>
<sequence length="104" mass="11268">MRAVPVLTSIFATTGLCQYAVIVNVGNPISYIFCNRGSPGFDCEGQNKGWHTFCCSDIKYGSFSNRKTIGRTIRADEAGQQGGDPARCASGLNYEDQGQLYCAK</sequence>
<feature type="signal peptide" evidence="1">
    <location>
        <begin position="1"/>
        <end position="19"/>
    </location>
</feature>
<dbReference type="Proteomes" id="UP001138500">
    <property type="component" value="Unassembled WGS sequence"/>
</dbReference>
<reference evidence="2 3" key="2">
    <citation type="journal article" date="2021" name="Curr. Genet.">
        <title>Genetic response to nitrogen starvation in the aggressive Eucalyptus foliar pathogen Teratosphaeria destructans.</title>
        <authorList>
            <person name="Havenga M."/>
            <person name="Wingfield B.D."/>
            <person name="Wingfield M.J."/>
            <person name="Dreyer L.L."/>
            <person name="Roets F."/>
            <person name="Aylward J."/>
        </authorList>
    </citation>
    <scope>NUCLEOTIDE SEQUENCE [LARGE SCALE GENOMIC DNA]</scope>
    <source>
        <strain evidence="2">CMW44962</strain>
    </source>
</reference>